<reference evidence="1 2" key="1">
    <citation type="submission" date="2019-11" db="EMBL/GenBank/DDBJ databases">
        <title>Novel species isolated from a subtropical stream in China.</title>
        <authorList>
            <person name="Lu H."/>
        </authorList>
    </citation>
    <scope>NUCLEOTIDE SEQUENCE [LARGE SCALE GENOMIC DNA]</scope>
    <source>
        <strain evidence="1 2">FT80W</strain>
    </source>
</reference>
<evidence type="ECO:0000313" key="2">
    <source>
        <dbReference type="Proteomes" id="UP000433309"/>
    </source>
</evidence>
<accession>A0A6I2L2Q1</accession>
<sequence>MSITPQELELLMQEVEKEDPIDFADLPFDEHDLRGLIANHLCEMADAMDNFSEEDKHLTLLAVAAKLVLENLVLNVQLLRRHEVPLSHTTEALLSRLRKKE</sequence>
<organism evidence="1 2">
    <name type="scientific">Duganella guangzhouensis</name>
    <dbReference type="NCBI Taxonomy" id="2666084"/>
    <lineage>
        <taxon>Bacteria</taxon>
        <taxon>Pseudomonadati</taxon>
        <taxon>Pseudomonadota</taxon>
        <taxon>Betaproteobacteria</taxon>
        <taxon>Burkholderiales</taxon>
        <taxon>Oxalobacteraceae</taxon>
        <taxon>Telluria group</taxon>
        <taxon>Duganella</taxon>
    </lineage>
</organism>
<dbReference type="EMBL" id="WKJK01000006">
    <property type="protein sequence ID" value="MRW91104.1"/>
    <property type="molecule type" value="Genomic_DNA"/>
</dbReference>
<comment type="caution">
    <text evidence="1">The sequence shown here is derived from an EMBL/GenBank/DDBJ whole genome shotgun (WGS) entry which is preliminary data.</text>
</comment>
<keyword evidence="2" id="KW-1185">Reference proteome</keyword>
<dbReference type="Proteomes" id="UP000433309">
    <property type="component" value="Unassembled WGS sequence"/>
</dbReference>
<dbReference type="AlphaFoldDB" id="A0A6I2L2Q1"/>
<dbReference type="RefSeq" id="WP_154377332.1">
    <property type="nucleotide sequence ID" value="NZ_WKJK01000006.1"/>
</dbReference>
<evidence type="ECO:0000313" key="1">
    <source>
        <dbReference type="EMBL" id="MRW91104.1"/>
    </source>
</evidence>
<protein>
    <submittedName>
        <fullName evidence="1">Uncharacterized protein</fullName>
    </submittedName>
</protein>
<gene>
    <name evidence="1" type="ORF">GJ699_13995</name>
</gene>
<proteinExistence type="predicted"/>
<name>A0A6I2L2Q1_9BURK</name>